<gene>
    <name evidence="1" type="ORF">St703_18760</name>
</gene>
<dbReference type="GO" id="GO:0005829">
    <property type="term" value="C:cytosol"/>
    <property type="evidence" value="ECO:0007669"/>
    <property type="project" value="TreeGrafter"/>
</dbReference>
<dbReference type="PANTHER" id="PTHR41286">
    <property type="entry name" value="HNH NUCLEASE YAJD-RELATED"/>
    <property type="match status" value="1"/>
</dbReference>
<dbReference type="AlphaFoldDB" id="A0A5K7WWV8"/>
<accession>A0A5K7WWV8</accession>
<evidence type="ECO:0000313" key="2">
    <source>
        <dbReference type="Proteomes" id="UP000326951"/>
    </source>
</evidence>
<sequence length="101" mass="12361">MTKNFYTTSRWKHKRKRMLRRDSYLCQECKRYGKSTEAQMVHHCYPYEDYPQYKLDDWNLASMCNGHGDAMHDRNTGKLTPLGMYWKERATRRRENDTESR</sequence>
<dbReference type="EMBL" id="AP021853">
    <property type="protein sequence ID" value="BBN99171.1"/>
    <property type="molecule type" value="Genomic_DNA"/>
</dbReference>
<dbReference type="Proteomes" id="UP000326951">
    <property type="component" value="Chromosome"/>
</dbReference>
<name>A0A5K7WWV8_9BACL</name>
<evidence type="ECO:0008006" key="3">
    <source>
        <dbReference type="Google" id="ProtNLM"/>
    </source>
</evidence>
<evidence type="ECO:0000313" key="1">
    <source>
        <dbReference type="EMBL" id="BBN99171.1"/>
    </source>
</evidence>
<proteinExistence type="predicted"/>
<dbReference type="PANTHER" id="PTHR41286:SF1">
    <property type="entry name" value="HNH NUCLEASE YAJD-RELATED"/>
    <property type="match status" value="1"/>
</dbReference>
<reference evidence="1 2" key="1">
    <citation type="submission" date="2019-09" db="EMBL/GenBank/DDBJ databases">
        <title>Complete genome sequence of Sporolactobacillus terrae 70-3.</title>
        <authorList>
            <person name="Tanaka N."/>
            <person name="Shiwa Y."/>
            <person name="Fujita N."/>
            <person name="Tanasupawat S."/>
        </authorList>
    </citation>
    <scope>NUCLEOTIDE SEQUENCE [LARGE SCALE GENOMIC DNA]</scope>
    <source>
        <strain evidence="1 2">70-3</strain>
    </source>
</reference>
<protein>
    <recommendedName>
        <fullName evidence="3">HNH endonuclease</fullName>
    </recommendedName>
</protein>
<organism evidence="1 2">
    <name type="scientific">Sporolactobacillus terrae</name>
    <dbReference type="NCBI Taxonomy" id="269673"/>
    <lineage>
        <taxon>Bacteria</taxon>
        <taxon>Bacillati</taxon>
        <taxon>Bacillota</taxon>
        <taxon>Bacilli</taxon>
        <taxon>Bacillales</taxon>
        <taxon>Sporolactobacillaceae</taxon>
        <taxon>Sporolactobacillus</taxon>
    </lineage>
</organism>